<dbReference type="Gene3D" id="2.40.50.180">
    <property type="entry name" value="CheA-289, Domain 4"/>
    <property type="match status" value="1"/>
</dbReference>
<evidence type="ECO:0000259" key="1">
    <source>
        <dbReference type="PROSITE" id="PS50851"/>
    </source>
</evidence>
<dbReference type="AlphaFoldDB" id="A0A6B3NH31"/>
<gene>
    <name evidence="2" type="ORF">F6J89_22025</name>
</gene>
<name>A0A6B3NH31_9CYAN</name>
<organism evidence="2">
    <name type="scientific">Symploca sp. SIO1C4</name>
    <dbReference type="NCBI Taxonomy" id="2607765"/>
    <lineage>
        <taxon>Bacteria</taxon>
        <taxon>Bacillati</taxon>
        <taxon>Cyanobacteriota</taxon>
        <taxon>Cyanophyceae</taxon>
        <taxon>Coleofasciculales</taxon>
        <taxon>Coleofasciculaceae</taxon>
        <taxon>Symploca</taxon>
    </lineage>
</organism>
<dbReference type="Pfam" id="PF01584">
    <property type="entry name" value="CheW"/>
    <property type="match status" value="1"/>
</dbReference>
<protein>
    <submittedName>
        <fullName evidence="2">Chemotaxis protein CheW</fullName>
    </submittedName>
</protein>
<dbReference type="InterPro" id="IPR002545">
    <property type="entry name" value="CheW-lke_dom"/>
</dbReference>
<evidence type="ECO:0000313" key="2">
    <source>
        <dbReference type="EMBL" id="NER30225.1"/>
    </source>
</evidence>
<accession>A0A6B3NH31</accession>
<sequence length="184" mass="20295">MLNSLDSALTTTSLDPLSLEPLPPETRQRLLRFPLGLHDSALLPLEEIVGIITVELNQILPVPEVPGCVLGICNWRGEMLWLVDFNHLVGCPPLYQLRKALAPPLAIVVKVNDQPLGLVVQQVYDIELHELQHLQPATVGLFPSQLIPFILGILPGGNGPVLNITAITQCPLWQIHRGEEERGR</sequence>
<reference evidence="2" key="1">
    <citation type="submission" date="2019-11" db="EMBL/GenBank/DDBJ databases">
        <title>Genomic insights into an expanded diversity of filamentous marine cyanobacteria reveals the extraordinary biosynthetic potential of Moorea and Okeania.</title>
        <authorList>
            <person name="Ferreira Leao T."/>
            <person name="Wang M."/>
            <person name="Moss N."/>
            <person name="Da Silva R."/>
            <person name="Sanders J."/>
            <person name="Nurk S."/>
            <person name="Gurevich A."/>
            <person name="Humphrey G."/>
            <person name="Reher R."/>
            <person name="Zhu Q."/>
            <person name="Belda-Ferre P."/>
            <person name="Glukhov E."/>
            <person name="Rex R."/>
            <person name="Dorrestein P.C."/>
            <person name="Knight R."/>
            <person name="Pevzner P."/>
            <person name="Gerwick W.H."/>
            <person name="Gerwick L."/>
        </authorList>
    </citation>
    <scope>NUCLEOTIDE SEQUENCE</scope>
    <source>
        <strain evidence="2">SIO1C4</strain>
    </source>
</reference>
<dbReference type="PANTHER" id="PTHR22617:SF23">
    <property type="entry name" value="CHEMOTAXIS PROTEIN CHEW"/>
    <property type="match status" value="1"/>
</dbReference>
<proteinExistence type="predicted"/>
<dbReference type="InterPro" id="IPR039315">
    <property type="entry name" value="CheW"/>
</dbReference>
<dbReference type="PANTHER" id="PTHR22617">
    <property type="entry name" value="CHEMOTAXIS SENSOR HISTIDINE KINASE-RELATED"/>
    <property type="match status" value="1"/>
</dbReference>
<dbReference type="SMART" id="SM00260">
    <property type="entry name" value="CheW"/>
    <property type="match status" value="1"/>
</dbReference>
<feature type="domain" description="CheW-like" evidence="1">
    <location>
        <begin position="27"/>
        <end position="173"/>
    </location>
</feature>
<dbReference type="InterPro" id="IPR036061">
    <property type="entry name" value="CheW-like_dom_sf"/>
</dbReference>
<dbReference type="GO" id="GO:0007165">
    <property type="term" value="P:signal transduction"/>
    <property type="evidence" value="ECO:0007669"/>
    <property type="project" value="InterPro"/>
</dbReference>
<comment type="caution">
    <text evidence="2">The sequence shown here is derived from an EMBL/GenBank/DDBJ whole genome shotgun (WGS) entry which is preliminary data.</text>
</comment>
<dbReference type="EMBL" id="JAAHFQ010000509">
    <property type="protein sequence ID" value="NER30225.1"/>
    <property type="molecule type" value="Genomic_DNA"/>
</dbReference>
<dbReference type="GO" id="GO:0006935">
    <property type="term" value="P:chemotaxis"/>
    <property type="evidence" value="ECO:0007669"/>
    <property type="project" value="InterPro"/>
</dbReference>
<dbReference type="SUPFAM" id="SSF50341">
    <property type="entry name" value="CheW-like"/>
    <property type="match status" value="1"/>
</dbReference>
<dbReference type="GO" id="GO:0005829">
    <property type="term" value="C:cytosol"/>
    <property type="evidence" value="ECO:0007669"/>
    <property type="project" value="TreeGrafter"/>
</dbReference>
<dbReference type="PROSITE" id="PS50851">
    <property type="entry name" value="CHEW"/>
    <property type="match status" value="1"/>
</dbReference>